<sequence length="53" mass="5983">MQIISDAKARACAYHLVDIIQTRAFALMDRDKRLSYARACDIAMDQIAKQPKG</sequence>
<accession>A0A6J5MEL6</accession>
<organism evidence="1">
    <name type="scientific">uncultured Caudovirales phage</name>
    <dbReference type="NCBI Taxonomy" id="2100421"/>
    <lineage>
        <taxon>Viruses</taxon>
        <taxon>Duplodnaviria</taxon>
        <taxon>Heunggongvirae</taxon>
        <taxon>Uroviricota</taxon>
        <taxon>Caudoviricetes</taxon>
        <taxon>Peduoviridae</taxon>
        <taxon>Maltschvirus</taxon>
        <taxon>Maltschvirus maltsch</taxon>
    </lineage>
</organism>
<proteinExistence type="predicted"/>
<name>A0A6J5MEL6_9CAUD</name>
<evidence type="ECO:0000313" key="1">
    <source>
        <dbReference type="EMBL" id="CAB4144621.1"/>
    </source>
</evidence>
<gene>
    <name evidence="1" type="ORF">UFOVP468_42</name>
</gene>
<reference evidence="1" key="1">
    <citation type="submission" date="2020-04" db="EMBL/GenBank/DDBJ databases">
        <authorList>
            <person name="Chiriac C."/>
            <person name="Salcher M."/>
            <person name="Ghai R."/>
            <person name="Kavagutti S V."/>
        </authorList>
    </citation>
    <scope>NUCLEOTIDE SEQUENCE</scope>
</reference>
<dbReference type="EMBL" id="LR796432">
    <property type="protein sequence ID" value="CAB4144621.1"/>
    <property type="molecule type" value="Genomic_DNA"/>
</dbReference>
<protein>
    <submittedName>
        <fullName evidence="1">Uncharacterized protein</fullName>
    </submittedName>
</protein>